<protein>
    <submittedName>
        <fullName evidence="1">Uncharacterized protein</fullName>
    </submittedName>
</protein>
<sequence length="50" mass="5990">MLTYNILLMRYRICDSISRQRYTTTRLTCNLSVTVICYNALTRRVSHDFI</sequence>
<accession>A0A161C6W1</accession>
<dbReference type="Proteomes" id="UP000201861">
    <property type="component" value="Segment"/>
</dbReference>
<evidence type="ECO:0000313" key="2">
    <source>
        <dbReference type="Proteomes" id="UP000201861"/>
    </source>
</evidence>
<dbReference type="RefSeq" id="YP_009250049.1">
    <property type="nucleotide sequence ID" value="NC_029997.2"/>
</dbReference>
<proteinExistence type="predicted"/>
<dbReference type="GeneID" id="27429915"/>
<dbReference type="KEGG" id="vg:27429915"/>
<dbReference type="EMBL" id="KR011717">
    <property type="protein sequence ID" value="AKR17305.1"/>
    <property type="molecule type" value="Genomic_DNA"/>
</dbReference>
<reference evidence="1" key="1">
    <citation type="submission" date="2017-04" db="EMBL/GenBank/DDBJ databases">
        <title>Complete genome sequence of Urbanus proteus nucleopolyhedrovirus (UrprNPV).</title>
        <authorList>
            <person name="Santos E.R."/>
            <person name="Melo F.L."/>
            <person name="Sosa-Gomez D.R."/>
            <person name="Ribeiro B.M."/>
            <person name="Ardisson-Araujo D.M.P."/>
        </authorList>
    </citation>
    <scope>NUCLEOTIDE SEQUENCE [LARGE SCALE GENOMIC DNA]</scope>
    <source>
        <strain evidence="1">Southern Brazil</strain>
    </source>
</reference>
<evidence type="ECO:0000313" key="1">
    <source>
        <dbReference type="EMBL" id="AKR17305.1"/>
    </source>
</evidence>
<organism evidence="1 2">
    <name type="scientific">Urbanus proteus nucleopolyhedrovirus</name>
    <dbReference type="NCBI Taxonomy" id="1675866"/>
    <lineage>
        <taxon>Viruses</taxon>
        <taxon>Viruses incertae sedis</taxon>
        <taxon>Naldaviricetes</taxon>
        <taxon>Lefavirales</taxon>
        <taxon>Baculoviridae</taxon>
        <taxon>Alphabaculovirus</taxon>
        <taxon>Alphabaculovirus urprotei</taxon>
    </lineage>
</organism>
<name>A0A161C6W1_9ABAC</name>
<keyword evidence="2" id="KW-1185">Reference proteome</keyword>